<keyword evidence="2" id="KW-1185">Reference proteome</keyword>
<proteinExistence type="predicted"/>
<evidence type="ECO:0000313" key="2">
    <source>
        <dbReference type="Proteomes" id="UP000317863"/>
    </source>
</evidence>
<dbReference type="Proteomes" id="UP000317863">
    <property type="component" value="Unassembled WGS sequence"/>
</dbReference>
<dbReference type="AlphaFoldDB" id="A0A544QXK1"/>
<comment type="caution">
    <text evidence="1">The sequence shown here is derived from an EMBL/GenBank/DDBJ whole genome shotgun (WGS) entry which is preliminary data.</text>
</comment>
<gene>
    <name evidence="1" type="ORF">EXD82_01575</name>
</gene>
<dbReference type="RefSeq" id="WP_142535166.1">
    <property type="nucleotide sequence ID" value="NZ_SGJB01000002.1"/>
</dbReference>
<reference evidence="1 2" key="1">
    <citation type="submission" date="2019-02" db="EMBL/GenBank/DDBJ databases">
        <title>Peptostreptococcaceae bacterium ZHW00191 nov., a new bacterium isolated from the human gut.</title>
        <authorList>
            <person name="Zhou H.-W."/>
            <person name="Chen X.-J."/>
        </authorList>
    </citation>
    <scope>NUCLEOTIDE SEQUENCE [LARGE SCALE GENOMIC DNA]</scope>
    <source>
        <strain evidence="1 2">ZHW00191</strain>
    </source>
</reference>
<dbReference type="OrthoDB" id="1752664at2"/>
<accession>A0A544QXK1</accession>
<dbReference type="EMBL" id="SGJB01000002">
    <property type="protein sequence ID" value="TQQ85462.1"/>
    <property type="molecule type" value="Genomic_DNA"/>
</dbReference>
<evidence type="ECO:0000313" key="1">
    <source>
        <dbReference type="EMBL" id="TQQ85462.1"/>
    </source>
</evidence>
<sequence>MFGRKNIKVAFLVEKKGIRCIFFEFVGDTIVIESEKYIENNLETRVFIEKRSEDMYIDKIVKYMDGEKLKLGSEKISEIYISIQEKDVILRNIRIDSEIKDDRLKKAVEIELEEFIPDLRNKYILNIRREKRFEKYTDVQAVLFPIKYVKLFSRICDRLGIEKRTLNADFDIIGKIIHMNRKDDNSIDRETYIEIRENDIVISCSDSGWIVESYTVSDDEFEEDMVGNILDKSDSIYVYGKSDRKINLFEKYPNIKLIKCYCDVKIKKYGKSEDNIGYINIIGMAVDR</sequence>
<name>A0A544QXK1_9FIRM</name>
<evidence type="ECO:0008006" key="3">
    <source>
        <dbReference type="Google" id="ProtNLM"/>
    </source>
</evidence>
<organism evidence="1 2">
    <name type="scientific">Peptacetobacter hominis</name>
    <dbReference type="NCBI Taxonomy" id="2743610"/>
    <lineage>
        <taxon>Bacteria</taxon>
        <taxon>Bacillati</taxon>
        <taxon>Bacillota</taxon>
        <taxon>Clostridia</taxon>
        <taxon>Peptostreptococcales</taxon>
        <taxon>Peptostreptococcaceae</taxon>
        <taxon>Peptacetobacter</taxon>
    </lineage>
</organism>
<protein>
    <recommendedName>
        <fullName evidence="3">Pilus assembly protein PilM</fullName>
    </recommendedName>
</protein>